<proteinExistence type="predicted"/>
<dbReference type="OrthoDB" id="432412at2759"/>
<name>A0A7M7TGA5_STRPU</name>
<dbReference type="PANTHER" id="PTHR15955:SF8">
    <property type="entry name" value="RWD DOMAIN-CONTAINING PROTEIN 2B-RELATED"/>
    <property type="match status" value="1"/>
</dbReference>
<dbReference type="SMART" id="SM00591">
    <property type="entry name" value="RWD"/>
    <property type="match status" value="1"/>
</dbReference>
<protein>
    <recommendedName>
        <fullName evidence="1">RWD domain-containing protein</fullName>
    </recommendedName>
</protein>
<dbReference type="InterPro" id="IPR059181">
    <property type="entry name" value="RWDD2A-B_C"/>
</dbReference>
<accession>A0A7M7TGA5</accession>
<dbReference type="Pfam" id="PF05773">
    <property type="entry name" value="RWD"/>
    <property type="match status" value="1"/>
</dbReference>
<dbReference type="InterPro" id="IPR006575">
    <property type="entry name" value="RWD_dom"/>
</dbReference>
<feature type="domain" description="RWD" evidence="1">
    <location>
        <begin position="15"/>
        <end position="160"/>
    </location>
</feature>
<keyword evidence="3" id="KW-1185">Reference proteome</keyword>
<reference evidence="2" key="2">
    <citation type="submission" date="2021-01" db="UniProtKB">
        <authorList>
            <consortium name="EnsemblMetazoa"/>
        </authorList>
    </citation>
    <scope>IDENTIFICATION</scope>
</reference>
<dbReference type="InParanoid" id="A0A7M7TGA5"/>
<dbReference type="CDD" id="cd24163">
    <property type="entry name" value="RWDD2_C"/>
    <property type="match status" value="1"/>
</dbReference>
<dbReference type="InterPro" id="IPR010541">
    <property type="entry name" value="Prp3_C"/>
</dbReference>
<dbReference type="InterPro" id="IPR016135">
    <property type="entry name" value="UBQ-conjugating_enzyme/RWD"/>
</dbReference>
<evidence type="ECO:0000313" key="3">
    <source>
        <dbReference type="Proteomes" id="UP000007110"/>
    </source>
</evidence>
<evidence type="ECO:0000259" key="1">
    <source>
        <dbReference type="PROSITE" id="PS50908"/>
    </source>
</evidence>
<dbReference type="GeneID" id="578110"/>
<dbReference type="OMA" id="YIRCNQL"/>
<dbReference type="Pfam" id="PF06544">
    <property type="entry name" value="Prp3_C"/>
    <property type="match status" value="1"/>
</dbReference>
<dbReference type="Proteomes" id="UP000007110">
    <property type="component" value="Unassembled WGS sequence"/>
</dbReference>
<sequence length="329" mass="37131">MASPNFIENLELQISEIELLDSMFPGDGEFCLDDPSVLSDVQTFVDKSAESTGVADQGISGNSASGKGGTGAIRQLSFSIKISINGHHNGIPNIDLDLQCCLPLDYPNVLPELNVQSNVLSRQQYRILNDDLMEHIESLDRGELCITEAVQWLQENASCYLKTAEVPSQGNVKEQSKKKQQPSSFTRLWIHSHHIYSRSKREDIFAWSKERGLTGFSLPGKPGIICVEGSQGDVDEIWHKLRRLNWKKLTSKHREDFALDADDTELFSTNFSRLRHFSDFQEINFAVRGSRDYHMDLGQFFQYLEKHNCADAFKILLGVDGRVSQKDTS</sequence>
<organism evidence="2 3">
    <name type="scientific">Strongylocentrotus purpuratus</name>
    <name type="common">Purple sea urchin</name>
    <dbReference type="NCBI Taxonomy" id="7668"/>
    <lineage>
        <taxon>Eukaryota</taxon>
        <taxon>Metazoa</taxon>
        <taxon>Echinodermata</taxon>
        <taxon>Eleutherozoa</taxon>
        <taxon>Echinozoa</taxon>
        <taxon>Echinoidea</taxon>
        <taxon>Euechinoidea</taxon>
        <taxon>Echinacea</taxon>
        <taxon>Camarodonta</taxon>
        <taxon>Echinidea</taxon>
        <taxon>Strongylocentrotidae</taxon>
        <taxon>Strongylocentrotus</taxon>
    </lineage>
</organism>
<dbReference type="AlphaFoldDB" id="A0A7M7TGA5"/>
<dbReference type="PROSITE" id="PS50908">
    <property type="entry name" value="RWD"/>
    <property type="match status" value="1"/>
</dbReference>
<dbReference type="KEGG" id="spu:578110"/>
<dbReference type="EnsemblMetazoa" id="XM_778299">
    <property type="protein sequence ID" value="XP_783392"/>
    <property type="gene ID" value="LOC578110"/>
</dbReference>
<dbReference type="RefSeq" id="XP_783392.3">
    <property type="nucleotide sequence ID" value="XM_778299.5"/>
</dbReference>
<evidence type="ECO:0000313" key="2">
    <source>
        <dbReference type="EnsemblMetazoa" id="XP_783392"/>
    </source>
</evidence>
<dbReference type="Gene3D" id="3.10.110.10">
    <property type="entry name" value="Ubiquitin Conjugating Enzyme"/>
    <property type="match status" value="1"/>
</dbReference>
<dbReference type="CDD" id="cd23829">
    <property type="entry name" value="RWD_RWDD2"/>
    <property type="match status" value="1"/>
</dbReference>
<dbReference type="PANTHER" id="PTHR15955">
    <property type="entry name" value="RWD DOMAIN CONTAINING PROTEIN 2"/>
    <property type="match status" value="1"/>
</dbReference>
<dbReference type="PIRSF" id="PIRSF038021">
    <property type="entry name" value="UCP038021_RWDD2"/>
    <property type="match status" value="1"/>
</dbReference>
<dbReference type="SUPFAM" id="SSF54495">
    <property type="entry name" value="UBC-like"/>
    <property type="match status" value="1"/>
</dbReference>
<reference evidence="3" key="1">
    <citation type="submission" date="2015-02" db="EMBL/GenBank/DDBJ databases">
        <title>Genome sequencing for Strongylocentrotus purpuratus.</title>
        <authorList>
            <person name="Murali S."/>
            <person name="Liu Y."/>
            <person name="Vee V."/>
            <person name="English A."/>
            <person name="Wang M."/>
            <person name="Skinner E."/>
            <person name="Han Y."/>
            <person name="Muzny D.M."/>
            <person name="Worley K.C."/>
            <person name="Gibbs R.A."/>
        </authorList>
    </citation>
    <scope>NUCLEOTIDE SEQUENCE</scope>
</reference>
<dbReference type="InterPro" id="IPR017359">
    <property type="entry name" value="Phi-like"/>
</dbReference>